<comment type="subcellular location">
    <subcellularLocation>
        <location evidence="1">Membrane</location>
        <topology evidence="1">Single-pass membrane protein</topology>
    </subcellularLocation>
</comment>
<evidence type="ECO:0000259" key="9">
    <source>
        <dbReference type="Pfam" id="PF25963"/>
    </source>
</evidence>
<dbReference type="InterPro" id="IPR050739">
    <property type="entry name" value="MFP"/>
</dbReference>
<dbReference type="PANTHER" id="PTHR30386">
    <property type="entry name" value="MEMBRANE FUSION SUBUNIT OF EMRAB-TOLC MULTIDRUG EFFLUX PUMP"/>
    <property type="match status" value="1"/>
</dbReference>
<keyword evidence="3 8" id="KW-0812">Transmembrane</keyword>
<protein>
    <submittedName>
        <fullName evidence="10">Hemolysin secretion protein D</fullName>
    </submittedName>
</protein>
<feature type="coiled-coil region" evidence="6">
    <location>
        <begin position="121"/>
        <end position="201"/>
    </location>
</feature>
<keyword evidence="4 8" id="KW-1133">Transmembrane helix</keyword>
<feature type="compositionally biased region" description="Low complexity" evidence="7">
    <location>
        <begin position="16"/>
        <end position="34"/>
    </location>
</feature>
<name>A0AAN1XVC8_UNVUL</name>
<proteinExistence type="inferred from homology"/>
<organism evidence="10 11">
    <name type="scientific">Vulcanimicrobium alpinum</name>
    <dbReference type="NCBI Taxonomy" id="3016050"/>
    <lineage>
        <taxon>Bacteria</taxon>
        <taxon>Bacillati</taxon>
        <taxon>Vulcanimicrobiota</taxon>
        <taxon>Vulcanimicrobiia</taxon>
        <taxon>Vulcanimicrobiales</taxon>
        <taxon>Vulcanimicrobiaceae</taxon>
        <taxon>Vulcanimicrobium</taxon>
    </lineage>
</organism>
<evidence type="ECO:0000256" key="5">
    <source>
        <dbReference type="ARBA" id="ARBA00023136"/>
    </source>
</evidence>
<evidence type="ECO:0000313" key="10">
    <source>
        <dbReference type="EMBL" id="BDE06106.1"/>
    </source>
</evidence>
<dbReference type="GO" id="GO:0016020">
    <property type="term" value="C:membrane"/>
    <property type="evidence" value="ECO:0007669"/>
    <property type="project" value="UniProtKB-SubCell"/>
</dbReference>
<evidence type="ECO:0000256" key="3">
    <source>
        <dbReference type="ARBA" id="ARBA00022692"/>
    </source>
</evidence>
<accession>A0AAN1XVC8</accession>
<dbReference type="InterPro" id="IPR058634">
    <property type="entry name" value="AaeA-lik-b-barrel"/>
</dbReference>
<dbReference type="Pfam" id="PF25963">
    <property type="entry name" value="Beta-barrel_AAEA"/>
    <property type="match status" value="1"/>
</dbReference>
<feature type="transmembrane region" description="Helical" evidence="8">
    <location>
        <begin position="42"/>
        <end position="64"/>
    </location>
</feature>
<feature type="domain" description="p-hydroxybenzoic acid efflux pump subunit AaeA-like beta-barrel" evidence="9">
    <location>
        <begin position="373"/>
        <end position="461"/>
    </location>
</feature>
<dbReference type="SUPFAM" id="SSF111369">
    <property type="entry name" value="HlyD-like secretion proteins"/>
    <property type="match status" value="1"/>
</dbReference>
<keyword evidence="5 8" id="KW-0472">Membrane</keyword>
<evidence type="ECO:0000256" key="2">
    <source>
        <dbReference type="ARBA" id="ARBA00009477"/>
    </source>
</evidence>
<reference evidence="10 11" key="1">
    <citation type="journal article" date="2022" name="ISME Commun">
        <title>Vulcanimicrobium alpinus gen. nov. sp. nov., the first cultivated representative of the candidate phylum 'Eremiobacterota', is a metabolically versatile aerobic anoxygenic phototroph.</title>
        <authorList>
            <person name="Yabe S."/>
            <person name="Muto K."/>
            <person name="Abe K."/>
            <person name="Yokota A."/>
            <person name="Staudigel H."/>
            <person name="Tebo B.M."/>
        </authorList>
    </citation>
    <scope>NUCLEOTIDE SEQUENCE [LARGE SCALE GENOMIC DNA]</scope>
    <source>
        <strain evidence="10 11">WC8-2</strain>
    </source>
</reference>
<keyword evidence="6" id="KW-0175">Coiled coil</keyword>
<evidence type="ECO:0000313" key="11">
    <source>
        <dbReference type="Proteomes" id="UP001317532"/>
    </source>
</evidence>
<dbReference type="PANTHER" id="PTHR30386:SF26">
    <property type="entry name" value="TRANSPORT PROTEIN COMB"/>
    <property type="match status" value="1"/>
</dbReference>
<feature type="region of interest" description="Disordered" evidence="7">
    <location>
        <begin position="1"/>
        <end position="34"/>
    </location>
</feature>
<evidence type="ECO:0000256" key="4">
    <source>
        <dbReference type="ARBA" id="ARBA00022989"/>
    </source>
</evidence>
<comment type="similarity">
    <text evidence="2">Belongs to the membrane fusion protein (MFP) (TC 8.A.1) family.</text>
</comment>
<evidence type="ECO:0000256" key="8">
    <source>
        <dbReference type="SAM" id="Phobius"/>
    </source>
</evidence>
<dbReference type="KEGG" id="vab:WPS_13820"/>
<dbReference type="Gene3D" id="2.40.50.100">
    <property type="match status" value="1"/>
</dbReference>
<evidence type="ECO:0000256" key="6">
    <source>
        <dbReference type="SAM" id="Coils"/>
    </source>
</evidence>
<sequence length="469" mass="48715">METRTEAPPQPRPTVADGRGAPPSAPAGGAAVEATSRRRPPIAVIVVGAIVLVAALIWGVRYLAYATTHESTDDARVDADTVTVTSKIAERVNRILVDTNQPVRKGQVIARMDDTDERNAVQQAQAALDAQRSQARAAQENVSLTRAQVAAQSQQGSGGITSARSSIVNAQANAASAQQQADAARAAIAQSQAQLKVAQSQVPAARQGLVRANADLARYAALVRTGDVASQQLDAQRAAQAQAQSQYQSALDNVTAAQTAVVQSQARYTAAVAAANAATAGIGAQQGQLQTAQGRLTESDNPYRVSATQAQADAAFAQAGSLQAQLKTAQDKLAYTQIRAPIDGIVGAKNVEVGTYVSPGQSLIVIVPNSGTYVTANFKETQLGKIKVGQPVDVTVDAYKGTTFHGHVSAIAPASQNTFSLVPAQNATGNFVKVTQRIPVRIIVDNPPADKPLRVGMSVVAAVDTRKGS</sequence>
<keyword evidence="11" id="KW-1185">Reference proteome</keyword>
<dbReference type="Gene3D" id="2.40.30.170">
    <property type="match status" value="1"/>
</dbReference>
<dbReference type="AlphaFoldDB" id="A0AAN1XVC8"/>
<evidence type="ECO:0000256" key="7">
    <source>
        <dbReference type="SAM" id="MobiDB-lite"/>
    </source>
</evidence>
<dbReference type="PRINTS" id="PR01490">
    <property type="entry name" value="RTXTOXIND"/>
</dbReference>
<evidence type="ECO:0000256" key="1">
    <source>
        <dbReference type="ARBA" id="ARBA00004167"/>
    </source>
</evidence>
<dbReference type="RefSeq" id="WP_317997094.1">
    <property type="nucleotide sequence ID" value="NZ_AP025523.1"/>
</dbReference>
<gene>
    <name evidence="10" type="ORF">WPS_13820</name>
</gene>
<dbReference type="Proteomes" id="UP001317532">
    <property type="component" value="Chromosome"/>
</dbReference>
<dbReference type="EMBL" id="AP025523">
    <property type="protein sequence ID" value="BDE06106.1"/>
    <property type="molecule type" value="Genomic_DNA"/>
</dbReference>